<dbReference type="InterPro" id="IPR050261">
    <property type="entry name" value="FrsA_esterase"/>
</dbReference>
<dbReference type="AlphaFoldDB" id="A0A7X2ZU79"/>
<evidence type="ECO:0000256" key="1">
    <source>
        <dbReference type="ARBA" id="ARBA00022801"/>
    </source>
</evidence>
<dbReference type="GO" id="GO:0004177">
    <property type="term" value="F:aminopeptidase activity"/>
    <property type="evidence" value="ECO:0007669"/>
    <property type="project" value="UniProtKB-KW"/>
</dbReference>
<dbReference type="EMBL" id="RCNR01000019">
    <property type="protein sequence ID" value="MUH36488.1"/>
    <property type="molecule type" value="Genomic_DNA"/>
</dbReference>
<keyword evidence="3" id="KW-0031">Aminopeptidase</keyword>
<gene>
    <name evidence="3" type="ORF">D9O36_11610</name>
</gene>
<dbReference type="GO" id="GO:0006508">
    <property type="term" value="P:proteolysis"/>
    <property type="evidence" value="ECO:0007669"/>
    <property type="project" value="InterPro"/>
</dbReference>
<dbReference type="Pfam" id="PF10142">
    <property type="entry name" value="PhoPQ_related"/>
    <property type="match status" value="1"/>
</dbReference>
<reference evidence="3 4" key="1">
    <citation type="journal article" date="2019" name="Mar. Drugs">
        <title>Comparative Genomics and CAZyme Genome Repertoires of Marine Zobellia amurskyensis KMM 3526(T) and Zobellia laminariae KMM 3676(T).</title>
        <authorList>
            <person name="Chernysheva N."/>
            <person name="Bystritskaya E."/>
            <person name="Stenkova A."/>
            <person name="Golovkin I."/>
            <person name="Nedashkovskaya O."/>
            <person name="Isaeva M."/>
        </authorList>
    </citation>
    <scope>NUCLEOTIDE SEQUENCE [LARGE SCALE GENOMIC DNA]</scope>
    <source>
        <strain evidence="3 4">KMM 3526</strain>
    </source>
</reference>
<dbReference type="OrthoDB" id="742808at2"/>
<name>A0A7X2ZU79_9FLAO</name>
<dbReference type="InterPro" id="IPR008391">
    <property type="entry name" value="AXE1_dom"/>
</dbReference>
<dbReference type="RefSeq" id="WP_155600034.1">
    <property type="nucleotide sequence ID" value="NZ_RCNR01000019.1"/>
</dbReference>
<dbReference type="Gene3D" id="3.40.50.1820">
    <property type="entry name" value="alpha/beta hydrolase"/>
    <property type="match status" value="1"/>
</dbReference>
<evidence type="ECO:0000313" key="3">
    <source>
        <dbReference type="EMBL" id="MUH36488.1"/>
    </source>
</evidence>
<dbReference type="PROSITE" id="PS00708">
    <property type="entry name" value="PRO_ENDOPEP_SER"/>
    <property type="match status" value="1"/>
</dbReference>
<comment type="caution">
    <text evidence="3">The sequence shown here is derived from an EMBL/GenBank/DDBJ whole genome shotgun (WGS) entry which is preliminary data.</text>
</comment>
<dbReference type="InterPro" id="IPR002471">
    <property type="entry name" value="Pept_S9_AS"/>
</dbReference>
<protein>
    <submittedName>
        <fullName evidence="3">Dipeptidyl aminopeptidase</fullName>
    </submittedName>
</protein>
<proteinExistence type="predicted"/>
<organism evidence="3 4">
    <name type="scientific">Zobellia amurskyensis</name>
    <dbReference type="NCBI Taxonomy" id="248905"/>
    <lineage>
        <taxon>Bacteria</taxon>
        <taxon>Pseudomonadati</taxon>
        <taxon>Bacteroidota</taxon>
        <taxon>Flavobacteriia</taxon>
        <taxon>Flavobacteriales</taxon>
        <taxon>Flavobacteriaceae</taxon>
        <taxon>Zobellia</taxon>
    </lineage>
</organism>
<evidence type="ECO:0000259" key="2">
    <source>
        <dbReference type="Pfam" id="PF05448"/>
    </source>
</evidence>
<keyword evidence="1" id="KW-0378">Hydrolase</keyword>
<keyword evidence="3" id="KW-0645">Protease</keyword>
<dbReference type="InterPro" id="IPR029058">
    <property type="entry name" value="AB_hydrolase_fold"/>
</dbReference>
<dbReference type="Proteomes" id="UP000540519">
    <property type="component" value="Unassembled WGS sequence"/>
</dbReference>
<feature type="domain" description="Acetyl xylan esterase" evidence="2">
    <location>
        <begin position="93"/>
        <end position="250"/>
    </location>
</feature>
<dbReference type="GO" id="GO:0004252">
    <property type="term" value="F:serine-type endopeptidase activity"/>
    <property type="evidence" value="ECO:0007669"/>
    <property type="project" value="InterPro"/>
</dbReference>
<evidence type="ECO:0000313" key="4">
    <source>
        <dbReference type="Proteomes" id="UP000540519"/>
    </source>
</evidence>
<dbReference type="PANTHER" id="PTHR22946">
    <property type="entry name" value="DIENELACTONE HYDROLASE DOMAIN-CONTAINING PROTEIN-RELATED"/>
    <property type="match status" value="1"/>
</dbReference>
<sequence>MRVGQFKYFQSGAKVFLTGVLLISSAIFLNGQSKTSTIEKQIILLENSTEGPLWVKTTLIESGVLKTPKYNFTSEFDAEKLEDNIKGIFYEGLPFKGKPTKVFSWYGVPENLTKDDKVPAVVLVHGGGGTAFIDWVKEWTNRGYIAIAIALEGQIPGEKIEVGNGKKQYQTFAYSGPKRQGFFEDVVVEKLEDQWFFHAVADVMLATSLLKSLPNVDQNKIGITGISWGGILTNVITGVDNRYAFSIPVYGCGYLQETPNYSNLLGQLSKAQQTFYLNTWEPSLYVPLQKQPTLFVNGTNDFHFTMNSFTKTYEASPNEKYLSIGYNMKHGHQAGWAPESIYSFAEYMTNNGTAPELPNLIQNKNKKLLYQYQGKVDKAYLYYTTDTGDWGKDSYQWIESTADVSGTSKTISAKLPENAVAYFINVINSEGRMYSSPMKKVDGNRP</sequence>
<dbReference type="SUPFAM" id="SSF53474">
    <property type="entry name" value="alpha/beta-Hydrolases"/>
    <property type="match status" value="1"/>
</dbReference>
<accession>A0A7X2ZU79</accession>
<dbReference type="InterPro" id="IPR009199">
    <property type="entry name" value="PhoPQ-act_pathogen-rel_PqaA"/>
</dbReference>
<keyword evidence="4" id="KW-1185">Reference proteome</keyword>
<dbReference type="Pfam" id="PF05448">
    <property type="entry name" value="AXE1"/>
    <property type="match status" value="1"/>
</dbReference>